<evidence type="ECO:0000256" key="2">
    <source>
        <dbReference type="ARBA" id="ARBA00023015"/>
    </source>
</evidence>
<proteinExistence type="predicted"/>
<dbReference type="InterPro" id="IPR059002">
    <property type="entry name" value="IBH1_N"/>
</dbReference>
<dbReference type="InterPro" id="IPR044660">
    <property type="entry name" value="IBH1-like"/>
</dbReference>
<evidence type="ECO:0000256" key="4">
    <source>
        <dbReference type="ARBA" id="ARBA00023242"/>
    </source>
</evidence>
<protein>
    <recommendedName>
        <fullName evidence="5">IBH1-like N-terminal domain-containing protein</fullName>
    </recommendedName>
</protein>
<dbReference type="AlphaFoldDB" id="A0AAV3RKF1"/>
<name>A0AAV3RKF1_LITER</name>
<evidence type="ECO:0000259" key="5">
    <source>
        <dbReference type="Pfam" id="PF26576"/>
    </source>
</evidence>
<feature type="domain" description="IBH1-like N-terminal" evidence="5">
    <location>
        <begin position="16"/>
        <end position="73"/>
    </location>
</feature>
<keyword evidence="3" id="KW-0804">Transcription</keyword>
<keyword evidence="7" id="KW-1185">Reference proteome</keyword>
<dbReference type="GO" id="GO:0005634">
    <property type="term" value="C:nucleus"/>
    <property type="evidence" value="ECO:0007669"/>
    <property type="project" value="UniProtKB-SubCell"/>
</dbReference>
<dbReference type="PANTHER" id="PTHR33124:SF40">
    <property type="entry name" value="TRANSCRIPTION FACTOR IBH1"/>
    <property type="match status" value="1"/>
</dbReference>
<dbReference type="PANTHER" id="PTHR33124">
    <property type="entry name" value="TRANSCRIPTION FACTOR IBH1-LIKE 1"/>
    <property type="match status" value="1"/>
</dbReference>
<comment type="subcellular location">
    <subcellularLocation>
        <location evidence="1">Nucleus</location>
    </subcellularLocation>
</comment>
<evidence type="ECO:0000313" key="6">
    <source>
        <dbReference type="EMBL" id="GAA0176310.1"/>
    </source>
</evidence>
<comment type="caution">
    <text evidence="6">The sequence shown here is derived from an EMBL/GenBank/DDBJ whole genome shotgun (WGS) entry which is preliminary data.</text>
</comment>
<evidence type="ECO:0000256" key="1">
    <source>
        <dbReference type="ARBA" id="ARBA00004123"/>
    </source>
</evidence>
<organism evidence="6 7">
    <name type="scientific">Lithospermum erythrorhizon</name>
    <name type="common">Purple gromwell</name>
    <name type="synonym">Lithospermum officinale var. erythrorhizon</name>
    <dbReference type="NCBI Taxonomy" id="34254"/>
    <lineage>
        <taxon>Eukaryota</taxon>
        <taxon>Viridiplantae</taxon>
        <taxon>Streptophyta</taxon>
        <taxon>Embryophyta</taxon>
        <taxon>Tracheophyta</taxon>
        <taxon>Spermatophyta</taxon>
        <taxon>Magnoliopsida</taxon>
        <taxon>eudicotyledons</taxon>
        <taxon>Gunneridae</taxon>
        <taxon>Pentapetalae</taxon>
        <taxon>asterids</taxon>
        <taxon>lamiids</taxon>
        <taxon>Boraginales</taxon>
        <taxon>Boraginaceae</taxon>
        <taxon>Boraginoideae</taxon>
        <taxon>Lithospermeae</taxon>
        <taxon>Lithospermum</taxon>
    </lineage>
</organism>
<reference evidence="6 7" key="1">
    <citation type="submission" date="2024-01" db="EMBL/GenBank/DDBJ databases">
        <title>The complete chloroplast genome sequence of Lithospermum erythrorhizon: insights into the phylogenetic relationship among Boraginaceae species and the maternal lineages of purple gromwells.</title>
        <authorList>
            <person name="Okada T."/>
            <person name="Watanabe K."/>
        </authorList>
    </citation>
    <scope>NUCLEOTIDE SEQUENCE [LARGE SCALE GENOMIC DNA]</scope>
</reference>
<accession>A0AAV3RKF1</accession>
<dbReference type="CDD" id="cd11444">
    <property type="entry name" value="bHLH_AtIBH1_like"/>
    <property type="match status" value="1"/>
</dbReference>
<dbReference type="EMBL" id="BAABME010010062">
    <property type="protein sequence ID" value="GAA0176310.1"/>
    <property type="molecule type" value="Genomic_DNA"/>
</dbReference>
<evidence type="ECO:0000313" key="7">
    <source>
        <dbReference type="Proteomes" id="UP001454036"/>
    </source>
</evidence>
<dbReference type="InterPro" id="IPR044549">
    <property type="entry name" value="bHLH_AtIBH1-like"/>
</dbReference>
<dbReference type="Proteomes" id="UP001454036">
    <property type="component" value="Unassembled WGS sequence"/>
</dbReference>
<evidence type="ECO:0000256" key="3">
    <source>
        <dbReference type="ARBA" id="ARBA00023163"/>
    </source>
</evidence>
<keyword evidence="2" id="KW-0805">Transcription regulation</keyword>
<dbReference type="Pfam" id="PF26576">
    <property type="entry name" value="IBH1_N"/>
    <property type="match status" value="1"/>
</dbReference>
<dbReference type="GO" id="GO:0006355">
    <property type="term" value="P:regulation of DNA-templated transcription"/>
    <property type="evidence" value="ECO:0007669"/>
    <property type="project" value="InterPro"/>
</dbReference>
<keyword evidence="4" id="KW-0539">Nucleus</keyword>
<gene>
    <name evidence="6" type="ORF">LIER_29322</name>
</gene>
<sequence>MNNIATTGSISTHHGSIKTRFTCRFLWALKNLSKNKKPISYHKVKIAAYSSMASAVGSSRTWSRVMLRRIRSRRRLSLASVTFRRRNIREAINTNGSKYNKKNNKEVSRNDDEAVSKLKELVPGGKVMGFSSLLDESAHYIKCLNMQVQIMRNIADLLSR</sequence>